<dbReference type="GO" id="GO:1990281">
    <property type="term" value="C:efflux pump complex"/>
    <property type="evidence" value="ECO:0007669"/>
    <property type="project" value="TreeGrafter"/>
</dbReference>
<gene>
    <name evidence="5" type="ORF">SAMN04488090_4189</name>
</gene>
<dbReference type="Gene3D" id="2.40.50.100">
    <property type="match status" value="1"/>
</dbReference>
<dbReference type="STRING" id="563176.SAMN04488090_4189"/>
<dbReference type="AlphaFoldDB" id="A0A1G9VZE3"/>
<dbReference type="Gene3D" id="2.40.30.170">
    <property type="match status" value="1"/>
</dbReference>
<evidence type="ECO:0000313" key="6">
    <source>
        <dbReference type="Proteomes" id="UP000198901"/>
    </source>
</evidence>
<organism evidence="5 6">
    <name type="scientific">Siphonobacter aquaeclarae</name>
    <dbReference type="NCBI Taxonomy" id="563176"/>
    <lineage>
        <taxon>Bacteria</taxon>
        <taxon>Pseudomonadati</taxon>
        <taxon>Bacteroidota</taxon>
        <taxon>Cytophagia</taxon>
        <taxon>Cytophagales</taxon>
        <taxon>Cytophagaceae</taxon>
        <taxon>Siphonobacter</taxon>
    </lineage>
</organism>
<dbReference type="InterPro" id="IPR006143">
    <property type="entry name" value="RND_pump_MFP"/>
</dbReference>
<name>A0A1G9VZE3_9BACT</name>
<dbReference type="PANTHER" id="PTHR30469">
    <property type="entry name" value="MULTIDRUG RESISTANCE PROTEIN MDTA"/>
    <property type="match status" value="1"/>
</dbReference>
<comment type="similarity">
    <text evidence="1">Belongs to the membrane fusion protein (MFP) (TC 8.A.1) family.</text>
</comment>
<accession>A0A1G9VZE3</accession>
<evidence type="ECO:0000259" key="3">
    <source>
        <dbReference type="Pfam" id="PF25973"/>
    </source>
</evidence>
<evidence type="ECO:0000313" key="5">
    <source>
        <dbReference type="EMBL" id="SDM77246.1"/>
    </source>
</evidence>
<evidence type="ECO:0000256" key="2">
    <source>
        <dbReference type="SAM" id="Coils"/>
    </source>
</evidence>
<proteinExistence type="inferred from homology"/>
<dbReference type="SUPFAM" id="SSF111369">
    <property type="entry name" value="HlyD-like secretion proteins"/>
    <property type="match status" value="1"/>
</dbReference>
<dbReference type="Proteomes" id="UP000198901">
    <property type="component" value="Unassembled WGS sequence"/>
</dbReference>
<protein>
    <submittedName>
        <fullName evidence="5">RND family efflux transporter, MFP subunit</fullName>
    </submittedName>
</protein>
<feature type="domain" description="YknX-like C-terminal permuted SH3-like" evidence="4">
    <location>
        <begin position="293"/>
        <end position="359"/>
    </location>
</feature>
<dbReference type="Gene3D" id="2.40.420.20">
    <property type="match status" value="1"/>
</dbReference>
<feature type="coiled-coil region" evidence="2">
    <location>
        <begin position="110"/>
        <end position="137"/>
    </location>
</feature>
<sequence>MDFNPFPMKTPLLYPRFVLSDLVMLITLAMLANACQKKKETTATLSEEIVAVKTVAVSRESQAEPIQASGLVQSETEARLSFKTGGIIQKIFVREGQSIRKGELLATLNLTEIDAQVRQATESVTKAERDLARVTNLYKDSVATYEQVQNLTTALNVSKQNLEIARYNRSFSEIRATSGGVVIKKIMNEGELAGPGSPVFYVNATGPKDWVIRVGVADKDWIRLKPGNKAEVKFDAYANQPYPAVISNLSAGADQVSGLYQVELKLTVPVPKLAAGIFANTLIFPAVQHSLESVPIDALVEGSNQSAFVYVVQGDRAKKVPVRVAYLNGQRAFIESGLNGISQVITDGSAYLTDGVKVKLP</sequence>
<evidence type="ECO:0000256" key="1">
    <source>
        <dbReference type="ARBA" id="ARBA00009477"/>
    </source>
</evidence>
<reference evidence="5 6" key="1">
    <citation type="submission" date="2016-10" db="EMBL/GenBank/DDBJ databases">
        <authorList>
            <person name="de Groot N.N."/>
        </authorList>
    </citation>
    <scope>NUCLEOTIDE SEQUENCE [LARGE SCALE GENOMIC DNA]</scope>
    <source>
        <strain evidence="5 6">DSM 21668</strain>
    </source>
</reference>
<evidence type="ECO:0000259" key="4">
    <source>
        <dbReference type="Pfam" id="PF25989"/>
    </source>
</evidence>
<dbReference type="NCBIfam" id="TIGR01730">
    <property type="entry name" value="RND_mfp"/>
    <property type="match status" value="1"/>
</dbReference>
<dbReference type="GO" id="GO:0015562">
    <property type="term" value="F:efflux transmembrane transporter activity"/>
    <property type="evidence" value="ECO:0007669"/>
    <property type="project" value="TreeGrafter"/>
</dbReference>
<keyword evidence="2" id="KW-0175">Coiled coil</keyword>
<feature type="domain" description="CzcB-like barrel-sandwich hybrid" evidence="3">
    <location>
        <begin position="80"/>
        <end position="202"/>
    </location>
</feature>
<dbReference type="Pfam" id="PF25989">
    <property type="entry name" value="YknX_C"/>
    <property type="match status" value="1"/>
</dbReference>
<dbReference type="PANTHER" id="PTHR30469:SF15">
    <property type="entry name" value="HLYD FAMILY OF SECRETION PROTEINS"/>
    <property type="match status" value="1"/>
</dbReference>
<dbReference type="EMBL" id="FNGS01000009">
    <property type="protein sequence ID" value="SDM77246.1"/>
    <property type="molecule type" value="Genomic_DNA"/>
</dbReference>
<dbReference type="InterPro" id="IPR058637">
    <property type="entry name" value="YknX-like_C"/>
</dbReference>
<keyword evidence="6" id="KW-1185">Reference proteome</keyword>
<dbReference type="InterPro" id="IPR058647">
    <property type="entry name" value="BSH_CzcB-like"/>
</dbReference>
<dbReference type="Pfam" id="PF25973">
    <property type="entry name" value="BSH_CzcB"/>
    <property type="match status" value="1"/>
</dbReference>